<gene>
    <name evidence="2" type="ORF">CQA01_17730</name>
</gene>
<reference evidence="2 3" key="1">
    <citation type="submission" date="2019-07" db="EMBL/GenBank/DDBJ databases">
        <title>Whole genome shotgun sequence of Cyclobacterium qasimii NBRC 106168.</title>
        <authorList>
            <person name="Hosoyama A."/>
            <person name="Uohara A."/>
            <person name="Ohji S."/>
            <person name="Ichikawa N."/>
        </authorList>
    </citation>
    <scope>NUCLEOTIDE SEQUENCE [LARGE SCALE GENOMIC DNA]</scope>
    <source>
        <strain evidence="2 3">NBRC 106168</strain>
    </source>
</reference>
<keyword evidence="1" id="KW-1133">Transmembrane helix</keyword>
<dbReference type="RefSeq" id="WP_020889941.1">
    <property type="nucleotide sequence ID" value="NZ_BJYV01000006.1"/>
</dbReference>
<evidence type="ECO:0008006" key="4">
    <source>
        <dbReference type="Google" id="ProtNLM"/>
    </source>
</evidence>
<comment type="caution">
    <text evidence="2">The sequence shown here is derived from an EMBL/GenBank/DDBJ whole genome shotgun (WGS) entry which is preliminary data.</text>
</comment>
<keyword evidence="1" id="KW-0812">Transmembrane</keyword>
<keyword evidence="3" id="KW-1185">Reference proteome</keyword>
<accession>A0A512CAJ9</accession>
<proteinExistence type="predicted"/>
<evidence type="ECO:0000313" key="3">
    <source>
        <dbReference type="Proteomes" id="UP000321301"/>
    </source>
</evidence>
<dbReference type="EMBL" id="BJYV01000006">
    <property type="protein sequence ID" value="GEO21239.1"/>
    <property type="molecule type" value="Genomic_DNA"/>
</dbReference>
<organism evidence="2 3">
    <name type="scientific">Cyclobacterium qasimii</name>
    <dbReference type="NCBI Taxonomy" id="1350429"/>
    <lineage>
        <taxon>Bacteria</taxon>
        <taxon>Pseudomonadati</taxon>
        <taxon>Bacteroidota</taxon>
        <taxon>Cytophagia</taxon>
        <taxon>Cytophagales</taxon>
        <taxon>Cyclobacteriaceae</taxon>
        <taxon>Cyclobacterium</taxon>
    </lineage>
</organism>
<sequence length="1447" mass="164304">MNEEQIDIKKSGRKRKKFLRIFSVFALVIVSIHFMLFFGADWLFREFIKQQVEKVSTGKYLVEFDRVYLSLFQRGLFVENFQLIPVDPAIFDAAKIPYYKISVDQLDILGLSFNREEGKLSAQELRLTAPVVQSRRKVELIENENSSPLKQLEVEIKKSLNGSLKEIFIHDFYVDQANLLIENFISQKSISAANTNLYLKNIHLRGDEKGDTPFGMEGFRLDFDDFEVSLADSIHKVTAQKVAVSSLEKQILAEKVKVSPNLTKPADVYYEISLENLALGDADITEMFLTSKVAIGDLALEAPHFVLYTDRNAMEEEARTTDLYELVKDLLESISIKSLTIDNGQFLQRGVLNPNKNRIEADDIQFSMEDVYLGQDEALKKDNFLYAREATLKINRARIALADEIHWISGRKIYLSTVDDKVKINEIELKPEVNEDSLSNTSLFEIKVPLLEFANANLRKVYNENIIDIGELMINSPDVVIKDILGNSSEEAKPSQMTDLQQLTKGFFKAVYVKKLEVESGSLVLDNHLRIRQDSLAFGKINFLLENFQLDDKHMTDTSARIFLADNLRLEIEDYALKLSDNLHLFVADKILIDTKKDLLHVDGFKLKPFSPEAVLPLLDKYGRTTVLDIEIPEFSATGVDINQAYFQEKLFIRHIDIPSPSIHWTKYITKDKGKGKQEKLERGDILELVTNYFKVISVDSLSTDKGSFIYENFANGEFRSFAENDISVKVKNFYLDENIDPSANRTLFSDEVDVNLNNYLFNIASGKYSIVAGRIGFNSAREEINTFNVKLMPNKDLKAKVSIEASFPDLSFSGVDLEAFLFDNTLALTKLKFSDAEVSLSINRDFSKAKVNADTTKKKSRNLPKTIDVIKIDSILATNGTFNVANYQKGNDLQLINTGINIAIADFLLDSTRLSQGDIASFFSTMALDVDDFSLALKDSVHTVTFSKIQLDSREEEILIENVNVVPKSNPENLKGPIINAHIPKITINTRSLTSFQKTGVLDVSLLQLTDPEVKLYLNKDEPAIVMPPKEEKEVTRKILESILVRNFKLKGGSFALIDKTDTTSQRAFNNLRLILSDLNFDFTQKQTFNSDFFFNDDFRFEFKDYVLNLPDSLNQISIGKLMVSTDRLVLDEVRFSPRVGRFAYARVKGKQTDAMELFVPKIIIDGFNLQKFISEEKLEAVTMKLESPQLEVFRDKRIEEDSTAFKMMPQQLMELSSQIVEIDTLIVEDGQVTYSEFPIKGMVPGEITFDQFNAKMYPFRLGEFGEDRKTPKVEATFRLNQAAALKASLSMSFIDPYPISIDASVGPFELAAINSILATNAFVTVKRGTIKEGEWHFVADKNHAIGAMTLKYNNLKVQLLEERTLEEAGGRKGILTFVINTLALRKNNPRPLFNRLVSSPIYVERIHHKFVFNYLWKATFSGLMGSSGLMKPKIPKKEPEQEPIK</sequence>
<name>A0A512CAJ9_9BACT</name>
<dbReference type="Proteomes" id="UP000321301">
    <property type="component" value="Unassembled WGS sequence"/>
</dbReference>
<evidence type="ECO:0000313" key="2">
    <source>
        <dbReference type="EMBL" id="GEO21239.1"/>
    </source>
</evidence>
<evidence type="ECO:0000256" key="1">
    <source>
        <dbReference type="SAM" id="Phobius"/>
    </source>
</evidence>
<feature type="transmembrane region" description="Helical" evidence="1">
    <location>
        <begin position="21"/>
        <end position="44"/>
    </location>
</feature>
<keyword evidence="1" id="KW-0472">Membrane</keyword>
<protein>
    <recommendedName>
        <fullName evidence="4">DUF748 domain-containing protein</fullName>
    </recommendedName>
</protein>